<dbReference type="RefSeq" id="WP_106190157.1">
    <property type="nucleotide sequence ID" value="NZ_PVTF01000008.1"/>
</dbReference>
<evidence type="ECO:0008006" key="3">
    <source>
        <dbReference type="Google" id="ProtNLM"/>
    </source>
</evidence>
<dbReference type="AlphaFoldDB" id="A0A2T0SZK2"/>
<accession>A0A2T0SZK2</accession>
<name>A0A2T0SZK2_9PSEU</name>
<proteinExistence type="predicted"/>
<dbReference type="OrthoDB" id="9255626at2"/>
<protein>
    <recommendedName>
        <fullName evidence="3">L-2-amino-thiazoline-4-carboxylic acid hydrolase-like protein</fullName>
    </recommendedName>
</protein>
<dbReference type="EMBL" id="PVTF01000008">
    <property type="protein sequence ID" value="PRY38829.1"/>
    <property type="molecule type" value="Genomic_DNA"/>
</dbReference>
<sequence length="174" mass="19641">MTAVEEVDSTTRAEMMDVYRSWWLHDARWYQGVAKRFGQEVANEVNAEALRYVATAVGRKVARHFGGKPARDMEELRQRYDACADRMFPHELRDIRSEVLDDELVEITIRQNFALTMVRMAGSTEGYECPCTEVHAGWSDGLGVALVENCSTGCLRHGDPACRLLMRIAPAEGD</sequence>
<evidence type="ECO:0000313" key="1">
    <source>
        <dbReference type="EMBL" id="PRY38829.1"/>
    </source>
</evidence>
<evidence type="ECO:0000313" key="2">
    <source>
        <dbReference type="Proteomes" id="UP000239494"/>
    </source>
</evidence>
<dbReference type="Proteomes" id="UP000239494">
    <property type="component" value="Unassembled WGS sequence"/>
</dbReference>
<keyword evidence="2" id="KW-1185">Reference proteome</keyword>
<reference evidence="1 2" key="1">
    <citation type="submission" date="2018-03" db="EMBL/GenBank/DDBJ databases">
        <title>Genomic Encyclopedia of Archaeal and Bacterial Type Strains, Phase II (KMG-II): from individual species to whole genera.</title>
        <authorList>
            <person name="Goeker M."/>
        </authorList>
    </citation>
    <scope>NUCLEOTIDE SEQUENCE [LARGE SCALE GENOMIC DNA]</scope>
    <source>
        <strain evidence="1 2">DSM 44720</strain>
    </source>
</reference>
<comment type="caution">
    <text evidence="1">The sequence shown here is derived from an EMBL/GenBank/DDBJ whole genome shotgun (WGS) entry which is preliminary data.</text>
</comment>
<gene>
    <name evidence="1" type="ORF">CLV43_108229</name>
</gene>
<organism evidence="1 2">
    <name type="scientific">Umezawaea tangerina</name>
    <dbReference type="NCBI Taxonomy" id="84725"/>
    <lineage>
        <taxon>Bacteria</taxon>
        <taxon>Bacillati</taxon>
        <taxon>Actinomycetota</taxon>
        <taxon>Actinomycetes</taxon>
        <taxon>Pseudonocardiales</taxon>
        <taxon>Pseudonocardiaceae</taxon>
        <taxon>Umezawaea</taxon>
    </lineage>
</organism>